<accession>A0A6A4QZC8</accession>
<sequence>MAQEGPSNTSMTHIIPPRIGGELENALETQEPNLFMEPGLNQFRNVDHQEQNYAGISKVSMAAAQGNGNSLGSSSYHVPVMEPNSQVC</sequence>
<keyword evidence="2" id="KW-1185">Reference proteome</keyword>
<proteinExistence type="predicted"/>
<name>A0A6A4QZC8_LUPAL</name>
<dbReference type="AlphaFoldDB" id="A0A6A4QZC8"/>
<reference evidence="2" key="1">
    <citation type="journal article" date="2020" name="Nat. Commun.">
        <title>Genome sequence of the cluster root forming white lupin.</title>
        <authorList>
            <person name="Hufnagel B."/>
            <person name="Marques A."/>
            <person name="Soriano A."/>
            <person name="Marques L."/>
            <person name="Divol F."/>
            <person name="Doumas P."/>
            <person name="Sallet E."/>
            <person name="Mancinotti D."/>
            <person name="Carrere S."/>
            <person name="Marande W."/>
            <person name="Arribat S."/>
            <person name="Keller J."/>
            <person name="Huneau C."/>
            <person name="Blein T."/>
            <person name="Aime D."/>
            <person name="Laguerre M."/>
            <person name="Taylor J."/>
            <person name="Schubert V."/>
            <person name="Nelson M."/>
            <person name="Geu-Flores F."/>
            <person name="Crespi M."/>
            <person name="Gallardo-Guerrero K."/>
            <person name="Delaux P.-M."/>
            <person name="Salse J."/>
            <person name="Berges H."/>
            <person name="Guyot R."/>
            <person name="Gouzy J."/>
            <person name="Peret B."/>
        </authorList>
    </citation>
    <scope>NUCLEOTIDE SEQUENCE [LARGE SCALE GENOMIC DNA]</scope>
    <source>
        <strain evidence="2">cv. Amiga</strain>
    </source>
</reference>
<protein>
    <submittedName>
        <fullName evidence="1">Uncharacterized protein</fullName>
    </submittedName>
</protein>
<comment type="caution">
    <text evidence="1">The sequence shown here is derived from an EMBL/GenBank/DDBJ whole genome shotgun (WGS) entry which is preliminary data.</text>
</comment>
<organism evidence="1 2">
    <name type="scientific">Lupinus albus</name>
    <name type="common">White lupine</name>
    <name type="synonym">Lupinus termis</name>
    <dbReference type="NCBI Taxonomy" id="3870"/>
    <lineage>
        <taxon>Eukaryota</taxon>
        <taxon>Viridiplantae</taxon>
        <taxon>Streptophyta</taxon>
        <taxon>Embryophyta</taxon>
        <taxon>Tracheophyta</taxon>
        <taxon>Spermatophyta</taxon>
        <taxon>Magnoliopsida</taxon>
        <taxon>eudicotyledons</taxon>
        <taxon>Gunneridae</taxon>
        <taxon>Pentapetalae</taxon>
        <taxon>rosids</taxon>
        <taxon>fabids</taxon>
        <taxon>Fabales</taxon>
        <taxon>Fabaceae</taxon>
        <taxon>Papilionoideae</taxon>
        <taxon>50 kb inversion clade</taxon>
        <taxon>genistoids sensu lato</taxon>
        <taxon>core genistoids</taxon>
        <taxon>Genisteae</taxon>
        <taxon>Lupinus</taxon>
    </lineage>
</organism>
<gene>
    <name evidence="1" type="ORF">Lalb_Chr02g0149371</name>
</gene>
<dbReference type="Proteomes" id="UP000447434">
    <property type="component" value="Chromosome 2"/>
</dbReference>
<evidence type="ECO:0000313" key="1">
    <source>
        <dbReference type="EMBL" id="KAE9619077.1"/>
    </source>
</evidence>
<evidence type="ECO:0000313" key="2">
    <source>
        <dbReference type="Proteomes" id="UP000447434"/>
    </source>
</evidence>
<dbReference type="EMBL" id="WOCE01000002">
    <property type="protein sequence ID" value="KAE9619077.1"/>
    <property type="molecule type" value="Genomic_DNA"/>
</dbReference>